<dbReference type="InterPro" id="IPR003661">
    <property type="entry name" value="HisK_dim/P_dom"/>
</dbReference>
<dbReference type="EC" id="2.7.13.3" evidence="2"/>
<dbReference type="PROSITE" id="PS50113">
    <property type="entry name" value="PAC"/>
    <property type="match status" value="2"/>
</dbReference>
<keyword evidence="12" id="KW-1185">Reference proteome</keyword>
<feature type="compositionally biased region" description="Polar residues" evidence="7">
    <location>
        <begin position="739"/>
        <end position="751"/>
    </location>
</feature>
<feature type="domain" description="PAC" evidence="10">
    <location>
        <begin position="931"/>
        <end position="983"/>
    </location>
</feature>
<feature type="compositionally biased region" description="Basic and acidic residues" evidence="7">
    <location>
        <begin position="90"/>
        <end position="112"/>
    </location>
</feature>
<dbReference type="PANTHER" id="PTHR43047">
    <property type="entry name" value="TWO-COMPONENT HISTIDINE PROTEIN KINASE"/>
    <property type="match status" value="1"/>
</dbReference>
<dbReference type="Proteomes" id="UP001153618">
    <property type="component" value="Unassembled WGS sequence"/>
</dbReference>
<keyword evidence="3 6" id="KW-0597">Phosphoprotein</keyword>
<feature type="region of interest" description="Disordered" evidence="7">
    <location>
        <begin position="735"/>
        <end position="754"/>
    </location>
</feature>
<feature type="compositionally biased region" description="Polar residues" evidence="7">
    <location>
        <begin position="701"/>
        <end position="717"/>
    </location>
</feature>
<dbReference type="SMART" id="SM00086">
    <property type="entry name" value="PAC"/>
    <property type="match status" value="2"/>
</dbReference>
<feature type="compositionally biased region" description="Low complexity" evidence="7">
    <location>
        <begin position="1410"/>
        <end position="1426"/>
    </location>
</feature>
<dbReference type="PROSITE" id="PS50110">
    <property type="entry name" value="RESPONSE_REGULATORY"/>
    <property type="match status" value="1"/>
</dbReference>
<dbReference type="GO" id="GO:0000155">
    <property type="term" value="F:phosphorelay sensor kinase activity"/>
    <property type="evidence" value="ECO:0007669"/>
    <property type="project" value="InterPro"/>
</dbReference>
<feature type="region of interest" description="Disordered" evidence="7">
    <location>
        <begin position="1490"/>
        <end position="1523"/>
    </location>
</feature>
<dbReference type="Gene3D" id="3.40.50.2300">
    <property type="match status" value="1"/>
</dbReference>
<dbReference type="GO" id="GO:0005886">
    <property type="term" value="C:plasma membrane"/>
    <property type="evidence" value="ECO:0007669"/>
    <property type="project" value="TreeGrafter"/>
</dbReference>
<feature type="region of interest" description="Disordered" evidence="7">
    <location>
        <begin position="526"/>
        <end position="566"/>
    </location>
</feature>
<dbReference type="InterPro" id="IPR000700">
    <property type="entry name" value="PAS-assoc_C"/>
</dbReference>
<protein>
    <recommendedName>
        <fullName evidence="2">histidine kinase</fullName>
        <ecNumber evidence="2">2.7.13.3</ecNumber>
    </recommendedName>
</protein>
<feature type="region of interest" description="Disordered" evidence="7">
    <location>
        <begin position="822"/>
        <end position="841"/>
    </location>
</feature>
<evidence type="ECO:0000256" key="5">
    <source>
        <dbReference type="ARBA" id="ARBA00022777"/>
    </source>
</evidence>
<evidence type="ECO:0000256" key="1">
    <source>
        <dbReference type="ARBA" id="ARBA00000085"/>
    </source>
</evidence>
<dbReference type="PANTHER" id="PTHR43047:SF74">
    <property type="entry name" value="HISTIDINE KINASE-RELATED"/>
    <property type="match status" value="1"/>
</dbReference>
<feature type="region of interest" description="Disordered" evidence="7">
    <location>
        <begin position="701"/>
        <end position="720"/>
    </location>
</feature>
<evidence type="ECO:0000259" key="8">
    <source>
        <dbReference type="PROSITE" id="PS50109"/>
    </source>
</evidence>
<gene>
    <name evidence="11" type="ORF">POLS_LOCUS9495</name>
</gene>
<evidence type="ECO:0000256" key="6">
    <source>
        <dbReference type="PROSITE-ProRule" id="PRU00169"/>
    </source>
</evidence>
<feature type="compositionally biased region" description="Polar residues" evidence="7">
    <location>
        <begin position="182"/>
        <end position="194"/>
    </location>
</feature>
<dbReference type="Gene3D" id="3.30.450.20">
    <property type="entry name" value="PAS domain"/>
    <property type="match status" value="2"/>
</dbReference>
<evidence type="ECO:0000313" key="11">
    <source>
        <dbReference type="EMBL" id="CAG8282126.1"/>
    </source>
</evidence>
<dbReference type="Gene3D" id="3.30.565.10">
    <property type="entry name" value="Histidine kinase-like ATPase, C-terminal domain"/>
    <property type="match status" value="1"/>
</dbReference>
<dbReference type="FunFam" id="1.10.287.130:FF:000024">
    <property type="entry name" value="Sensor histidine kinase/response regulator"/>
    <property type="match status" value="1"/>
</dbReference>
<dbReference type="OrthoDB" id="303614at2759"/>
<name>A0A9W4ICN3_PENOL</name>
<dbReference type="SMART" id="SM00091">
    <property type="entry name" value="PAS"/>
    <property type="match status" value="2"/>
</dbReference>
<feature type="compositionally biased region" description="Polar residues" evidence="7">
    <location>
        <begin position="397"/>
        <end position="416"/>
    </location>
</feature>
<dbReference type="Gene3D" id="1.10.287.130">
    <property type="match status" value="1"/>
</dbReference>
<dbReference type="SUPFAM" id="SSF55874">
    <property type="entry name" value="ATPase domain of HSP90 chaperone/DNA topoisomerase II/histidine kinase"/>
    <property type="match status" value="1"/>
</dbReference>
<dbReference type="FunFam" id="3.30.565.10:FF:000010">
    <property type="entry name" value="Sensor histidine kinase RcsC"/>
    <property type="match status" value="1"/>
</dbReference>
<organism evidence="11 12">
    <name type="scientific">Penicillium olsonii</name>
    <dbReference type="NCBI Taxonomy" id="99116"/>
    <lineage>
        <taxon>Eukaryota</taxon>
        <taxon>Fungi</taxon>
        <taxon>Dikarya</taxon>
        <taxon>Ascomycota</taxon>
        <taxon>Pezizomycotina</taxon>
        <taxon>Eurotiomycetes</taxon>
        <taxon>Eurotiomycetidae</taxon>
        <taxon>Eurotiales</taxon>
        <taxon>Aspergillaceae</taxon>
        <taxon>Penicillium</taxon>
    </lineage>
</organism>
<comment type="caution">
    <text evidence="11">The sequence shown here is derived from an EMBL/GenBank/DDBJ whole genome shotgun (WGS) entry which is preliminary data.</text>
</comment>
<feature type="compositionally biased region" description="Polar residues" evidence="7">
    <location>
        <begin position="221"/>
        <end position="240"/>
    </location>
</feature>
<feature type="compositionally biased region" description="Polar residues" evidence="7">
    <location>
        <begin position="14"/>
        <end position="24"/>
    </location>
</feature>
<feature type="compositionally biased region" description="Low complexity" evidence="7">
    <location>
        <begin position="162"/>
        <end position="174"/>
    </location>
</feature>
<feature type="domain" description="Histidine kinase" evidence="8">
    <location>
        <begin position="1170"/>
        <end position="1396"/>
    </location>
</feature>
<dbReference type="InterPro" id="IPR004358">
    <property type="entry name" value="Sig_transdc_His_kin-like_C"/>
</dbReference>
<evidence type="ECO:0000256" key="4">
    <source>
        <dbReference type="ARBA" id="ARBA00022679"/>
    </source>
</evidence>
<feature type="region of interest" description="Disordered" evidence="7">
    <location>
        <begin position="1"/>
        <end position="194"/>
    </location>
</feature>
<feature type="domain" description="Response regulatory" evidence="9">
    <location>
        <begin position="1697"/>
        <end position="1819"/>
    </location>
</feature>
<accession>A0A9W4ICN3</accession>
<dbReference type="SUPFAM" id="SSF47384">
    <property type="entry name" value="Homodimeric domain of signal transducing histidine kinase"/>
    <property type="match status" value="1"/>
</dbReference>
<feature type="compositionally biased region" description="Polar residues" evidence="7">
    <location>
        <begin position="828"/>
        <end position="841"/>
    </location>
</feature>
<reference evidence="11" key="1">
    <citation type="submission" date="2021-07" db="EMBL/GenBank/DDBJ databases">
        <authorList>
            <person name="Branca A.L. A."/>
        </authorList>
    </citation>
    <scope>NUCLEOTIDE SEQUENCE</scope>
</reference>
<dbReference type="InterPro" id="IPR035965">
    <property type="entry name" value="PAS-like_dom_sf"/>
</dbReference>
<feature type="region of interest" description="Disordered" evidence="7">
    <location>
        <begin position="216"/>
        <end position="258"/>
    </location>
</feature>
<dbReference type="InterPro" id="IPR036890">
    <property type="entry name" value="HATPase_C_sf"/>
</dbReference>
<keyword evidence="5" id="KW-0418">Kinase</keyword>
<evidence type="ECO:0000259" key="10">
    <source>
        <dbReference type="PROSITE" id="PS50113"/>
    </source>
</evidence>
<comment type="catalytic activity">
    <reaction evidence="1">
        <text>ATP + protein L-histidine = ADP + protein N-phospho-L-histidine.</text>
        <dbReference type="EC" id="2.7.13.3"/>
    </reaction>
</comment>
<dbReference type="CDD" id="cd17546">
    <property type="entry name" value="REC_hyHK_CKI1_RcsC-like"/>
    <property type="match status" value="1"/>
</dbReference>
<dbReference type="InterPro" id="IPR000014">
    <property type="entry name" value="PAS"/>
</dbReference>
<dbReference type="SMART" id="SM00388">
    <property type="entry name" value="HisKA"/>
    <property type="match status" value="1"/>
</dbReference>
<keyword evidence="4" id="KW-0808">Transferase</keyword>
<dbReference type="InterPro" id="IPR005467">
    <property type="entry name" value="His_kinase_dom"/>
</dbReference>
<dbReference type="InterPro" id="IPR013656">
    <property type="entry name" value="PAS_4"/>
</dbReference>
<feature type="compositionally biased region" description="Low complexity" evidence="7">
    <location>
        <begin position="118"/>
        <end position="132"/>
    </location>
</feature>
<dbReference type="InterPro" id="IPR003594">
    <property type="entry name" value="HATPase_dom"/>
</dbReference>
<dbReference type="InterPro" id="IPR036097">
    <property type="entry name" value="HisK_dim/P_sf"/>
</dbReference>
<feature type="compositionally biased region" description="Polar residues" evidence="7">
    <location>
        <begin position="1437"/>
        <end position="1460"/>
    </location>
</feature>
<feature type="compositionally biased region" description="Basic and acidic residues" evidence="7">
    <location>
        <begin position="380"/>
        <end position="395"/>
    </location>
</feature>
<dbReference type="EMBL" id="CAJVOS010000093">
    <property type="protein sequence ID" value="CAG8282126.1"/>
    <property type="molecule type" value="Genomic_DNA"/>
</dbReference>
<dbReference type="PRINTS" id="PR00344">
    <property type="entry name" value="BCTRLSENSOR"/>
</dbReference>
<proteinExistence type="predicted"/>
<dbReference type="CDD" id="cd00130">
    <property type="entry name" value="PAS"/>
    <property type="match status" value="1"/>
</dbReference>
<dbReference type="PROSITE" id="PS50109">
    <property type="entry name" value="HIS_KIN"/>
    <property type="match status" value="1"/>
</dbReference>
<dbReference type="Pfam" id="PF00512">
    <property type="entry name" value="HisKA"/>
    <property type="match status" value="1"/>
</dbReference>
<dbReference type="CDD" id="cd16922">
    <property type="entry name" value="HATPase_EvgS-ArcB-TorS-like"/>
    <property type="match status" value="1"/>
</dbReference>
<dbReference type="Pfam" id="PF08448">
    <property type="entry name" value="PAS_4"/>
    <property type="match status" value="1"/>
</dbReference>
<evidence type="ECO:0000256" key="7">
    <source>
        <dbReference type="SAM" id="MobiDB-lite"/>
    </source>
</evidence>
<dbReference type="GO" id="GO:0009927">
    <property type="term" value="F:histidine phosphotransfer kinase activity"/>
    <property type="evidence" value="ECO:0007669"/>
    <property type="project" value="TreeGrafter"/>
</dbReference>
<feature type="region of interest" description="Disordered" evidence="7">
    <location>
        <begin position="1390"/>
        <end position="1478"/>
    </location>
</feature>
<dbReference type="SMART" id="SM00448">
    <property type="entry name" value="REC"/>
    <property type="match status" value="1"/>
</dbReference>
<dbReference type="CDD" id="cd00082">
    <property type="entry name" value="HisKA"/>
    <property type="match status" value="1"/>
</dbReference>
<feature type="compositionally biased region" description="Low complexity" evidence="7">
    <location>
        <begin position="1494"/>
        <end position="1510"/>
    </location>
</feature>
<sequence>MRDAYSRGSPPISSPTETLTSSGVPHSHLQPLRSPGYRPHLHQSQKLVDQLADRVEALEKSTLSAPRLSRGDSAEQVGGLTPVSENPRSQPEREEEQGRSNHTLKELRRQMEELLVYQQMQQTQPPNSSQTPDASNISNDTPRKRRLSDTSMEVPITVMPPSTGSTESTGTVTGIEPKSNTREPQQTPSYPFPRMQNQAMKRGLEQPGRAQFKLKLPSENFPPSISEDNNPSEESGNPHNQPHFAPLPSSSGLEDPNFPSPDLYDLTLQLNADSGLEAWWSNLIEIMQTSYGAERVSLAVPGDVTDLENVPWGQKAIFNQNVDTSLEELQMRHLSKDQSTETCQPRKSQVPKRPEADLNRPKGPASPRPSLLSRHSFAGFDKKAHQPQSEKKHVQIADQSQSFASLPNQRDNTGLEDNTLSALLGDMRQAVFPVARPLEVEHDPLIKRTGVVRLFGRTRPTVLTREYSETSPQHPQAWADPISSPNEMVQVTPDAEGPGTKGAGHAATQHNIDSLGLRLYDEYEQVPQSPWSQSPAPSPAPRTHADNNPFFTNHSVDEGAFSKNPPSHDYSNNLPLEAIGIDQSKTVIHIPLVHGGNSNKGRSSTLRFPVAIVSMLCTIVPYPANLRQSLAFLMPHLTTSFCLAQRYSQLEKQLTSKVESPRYGHLLGLGGTFSDASSEMELVAGLSGHVSYSVGDHAGSMSTHASMTSPSDNSSVKYSPAVSALGTPGFELGHLGLGSASQSPRMTSRSTGEGADSYFNVAQHKTSRENHGNPVRPRLSTAKTNIETSASVSPGKAVTKQSIVEEQNSSDSFVLSPLQEMRPPHALSPTQQSSRQASTNSLYAQLQRELPRPFSDTIAQLMLNSIPLHLYLAKPQSGEVIWTNSKFDAYRRSQHQEQKLRDPWQNIHSSEREHVSSKWATALSTGAQFTERVRVRRFNDESAYRWFIFRANPLLSSTGEVLYWIGSFLDIHEQHIAELEALQEREKFAIDAKYRAFSNSIPQVVFEATENRGLIFVNEQWSLYTGQTIEEAHDLGFTKHVHPDDLEKCGGLSLNTAANALGDDSTKPSEFLVGSALDELVRRGVASLQKDENGRVFYSTEIRLRSRGGDFRWHLVRLVRVQTSSFGSEEASWYGTCTDINDRKNLERELNKAMQQLNNQMESKTKFFSNMSHEIRTPLNGILGTIPFILDTQLDSDQRRMLDTIQNSSTNLRELVDNILDVSRVEAGKMSMVNSWFHVRSMIEDVIDTIASRAIDKGLEINYLISEDVPSMVIGDRFRIRQVLINLLGNAVKFTAQGEIHICCEMHRNISGEPNQTQVFMNFEVVDTGKGFSSHDAERLMQRFSQLGENGSQQHAGSGLGLFLSKQLVEMHGGKLTPSSKEGQGAKFSFNVKVDAPPPPSPSEQPNLIRQSSSASRRPAKSRTTSYQQAPPLVARSSDSSNKSYKTNASASHSVTSSALPTPEVGLAPLPPPMDQTSAVAHMPDAVTGSQIQASVTRSSSSPTRGSPASQASLSPGAPMGKVTVPSQGPFSIVILCQLQNSRKATKQHIQHVVPHEIDFSVKTLPDVDEWKDMMHSASGPAPCTHLVLNLPTDDILEVIHNVADKVIDPAPVVVIIADLYQKRQISTRVKELASLGTQVFIVPKPVKPSAFSAIFDPESKRELSKDRNQDMAREINNNFKTVSKMVKEVLGNKGYRVLLVEDDETNRDVMLKYLDKIKLMAETASNGLECTDMVLSKEPGYYSLIICDIQMPIKNGYETCKDIRDWEQRNHYPQIPIMALSANAMTDQIENAARAGFNDYVTKPIKHNELGKMMMGLLDPGRPLMLLRDRLGAERQSAASARR</sequence>
<dbReference type="SUPFAM" id="SSF52172">
    <property type="entry name" value="CheY-like"/>
    <property type="match status" value="1"/>
</dbReference>
<dbReference type="Pfam" id="PF00072">
    <property type="entry name" value="Response_reg"/>
    <property type="match status" value="1"/>
</dbReference>
<dbReference type="SUPFAM" id="SSF55785">
    <property type="entry name" value="PYP-like sensor domain (PAS domain)"/>
    <property type="match status" value="2"/>
</dbReference>
<feature type="domain" description="PAC" evidence="10">
    <location>
        <begin position="1098"/>
        <end position="1152"/>
    </location>
</feature>
<evidence type="ECO:0000256" key="2">
    <source>
        <dbReference type="ARBA" id="ARBA00012438"/>
    </source>
</evidence>
<feature type="region of interest" description="Disordered" evidence="7">
    <location>
        <begin position="333"/>
        <end position="416"/>
    </location>
</feature>
<feature type="compositionally biased region" description="Polar residues" evidence="7">
    <location>
        <begin position="781"/>
        <end position="792"/>
    </location>
</feature>
<evidence type="ECO:0000313" key="12">
    <source>
        <dbReference type="Proteomes" id="UP001153618"/>
    </source>
</evidence>
<dbReference type="SMART" id="SM00387">
    <property type="entry name" value="HATPase_c"/>
    <property type="match status" value="1"/>
</dbReference>
<dbReference type="InterPro" id="IPR001789">
    <property type="entry name" value="Sig_transdc_resp-reg_receiver"/>
</dbReference>
<feature type="region of interest" description="Disordered" evidence="7">
    <location>
        <begin position="764"/>
        <end position="802"/>
    </location>
</feature>
<evidence type="ECO:0000256" key="3">
    <source>
        <dbReference type="ARBA" id="ARBA00022553"/>
    </source>
</evidence>
<feature type="modified residue" description="4-aspartylphosphate" evidence="6">
    <location>
        <position position="1749"/>
    </location>
</feature>
<dbReference type="Pfam" id="PF02518">
    <property type="entry name" value="HATPase_c"/>
    <property type="match status" value="1"/>
</dbReference>
<evidence type="ECO:0000259" key="9">
    <source>
        <dbReference type="PROSITE" id="PS50110"/>
    </source>
</evidence>
<dbReference type="InterPro" id="IPR001610">
    <property type="entry name" value="PAC"/>
</dbReference>
<dbReference type="FunFam" id="3.40.50.2300:FF:000158">
    <property type="entry name" value="Sensor histidine kinase/response regulator"/>
    <property type="match status" value="1"/>
</dbReference>
<dbReference type="InterPro" id="IPR011006">
    <property type="entry name" value="CheY-like_superfamily"/>
</dbReference>